<evidence type="ECO:0008006" key="5">
    <source>
        <dbReference type="Google" id="ProtNLM"/>
    </source>
</evidence>
<gene>
    <name evidence="3" type="ORF">QU24_08010</name>
</gene>
<accession>A0A0B1R6Q7</accession>
<keyword evidence="1" id="KW-0479">Metal-binding</keyword>
<dbReference type="Pfam" id="PF12710">
    <property type="entry name" value="HAD"/>
    <property type="match status" value="1"/>
</dbReference>
<reference evidence="3 4" key="1">
    <citation type="submission" date="2014-11" db="EMBL/GenBank/DDBJ databases">
        <title>Genome sequencing of Pantoea rodasii ND03.</title>
        <authorList>
            <person name="Muhamad Yunos N.Y."/>
            <person name="Chan K.-G."/>
        </authorList>
    </citation>
    <scope>NUCLEOTIDE SEQUENCE [LARGE SCALE GENOMIC DNA]</scope>
    <source>
        <strain evidence="3 4">ND03</strain>
    </source>
</reference>
<dbReference type="InterPro" id="IPR023214">
    <property type="entry name" value="HAD_sf"/>
</dbReference>
<dbReference type="Gene3D" id="3.40.50.1000">
    <property type="entry name" value="HAD superfamily/HAD-like"/>
    <property type="match status" value="1"/>
</dbReference>
<keyword evidence="2" id="KW-0812">Transmembrane</keyword>
<keyword evidence="2" id="KW-0472">Membrane</keyword>
<name>A0A0B1R6Q7_9GAMM</name>
<evidence type="ECO:0000313" key="3">
    <source>
        <dbReference type="EMBL" id="KHJ68693.1"/>
    </source>
</evidence>
<evidence type="ECO:0000313" key="4">
    <source>
        <dbReference type="Proteomes" id="UP000030853"/>
    </source>
</evidence>
<evidence type="ECO:0000256" key="2">
    <source>
        <dbReference type="SAM" id="Phobius"/>
    </source>
</evidence>
<dbReference type="InterPro" id="IPR006435">
    <property type="entry name" value="HAD-SF_hydro_IF_YfhB"/>
</dbReference>
<dbReference type="Gene3D" id="1.20.1440.100">
    <property type="entry name" value="SG protein - dephosphorylation function"/>
    <property type="match status" value="1"/>
</dbReference>
<sequence>MTKGTQRRVVFFDLDGTLHQQDMFGTFMRYLLRRQPLNLLLVVPLLPVIGLGMLIKGRAARWPMSLLLWAITFGHNEQRLRQREAEFAAWFRQRVTAFPVVQQRLTDYLSSDDADVWLITGSPQSLVEQVYFDSAFLPRVQLIASQMQPGLGGRVLAMRCLGHEKVAQLEEKIGTPLQLYSGYSDSKQDNPLLFFCQHRWRVTPRGELQQLE</sequence>
<dbReference type="Proteomes" id="UP000030853">
    <property type="component" value="Unassembled WGS sequence"/>
</dbReference>
<organism evidence="3 4">
    <name type="scientific">Pantoea rodasii</name>
    <dbReference type="NCBI Taxonomy" id="1076549"/>
    <lineage>
        <taxon>Bacteria</taxon>
        <taxon>Pseudomonadati</taxon>
        <taxon>Pseudomonadota</taxon>
        <taxon>Gammaproteobacteria</taxon>
        <taxon>Enterobacterales</taxon>
        <taxon>Erwiniaceae</taxon>
        <taxon>Pantoea</taxon>
    </lineage>
</organism>
<dbReference type="RefSeq" id="WP_039329901.1">
    <property type="nucleotide sequence ID" value="NZ_JTJJ01000029.1"/>
</dbReference>
<keyword evidence="2" id="KW-1133">Transmembrane helix</keyword>
<feature type="transmembrane region" description="Helical" evidence="2">
    <location>
        <begin position="37"/>
        <end position="55"/>
    </location>
</feature>
<protein>
    <recommendedName>
        <fullName evidence="5">Acid phosphatase AphA</fullName>
    </recommendedName>
</protein>
<evidence type="ECO:0000256" key="1">
    <source>
        <dbReference type="ARBA" id="ARBA00022723"/>
    </source>
</evidence>
<dbReference type="EMBL" id="JTJJ01000029">
    <property type="protein sequence ID" value="KHJ68693.1"/>
    <property type="molecule type" value="Genomic_DNA"/>
</dbReference>
<dbReference type="InterPro" id="IPR036412">
    <property type="entry name" value="HAD-like_sf"/>
</dbReference>
<comment type="caution">
    <text evidence="3">The sequence shown here is derived from an EMBL/GenBank/DDBJ whole genome shotgun (WGS) entry which is preliminary data.</text>
</comment>
<dbReference type="NCBIfam" id="TIGR01545">
    <property type="entry name" value="YfhB_g-proteo"/>
    <property type="match status" value="1"/>
</dbReference>
<dbReference type="GO" id="GO:0046872">
    <property type="term" value="F:metal ion binding"/>
    <property type="evidence" value="ECO:0007669"/>
    <property type="project" value="UniProtKB-KW"/>
</dbReference>
<dbReference type="SUPFAM" id="SSF56784">
    <property type="entry name" value="HAD-like"/>
    <property type="match status" value="1"/>
</dbReference>
<dbReference type="AlphaFoldDB" id="A0A0B1R6Q7"/>
<proteinExistence type="predicted"/>